<comment type="caution">
    <text evidence="2">The sequence shown here is derived from an EMBL/GenBank/DDBJ whole genome shotgun (WGS) entry which is preliminary data.</text>
</comment>
<sequence length="88" mass="10184">MGNWKISKIINTKTRKQDNFIDKMSFKQDGVFEAGKGDLVQSGTWSFDENQNLITLNVGQQDAHYKILKLSKTKLVIENFESKIYLKK</sequence>
<feature type="domain" description="Lipocalin-like" evidence="1">
    <location>
        <begin position="2"/>
        <end position="77"/>
    </location>
</feature>
<dbReference type="Proteomes" id="UP000240621">
    <property type="component" value="Unassembled WGS sequence"/>
</dbReference>
<dbReference type="Pfam" id="PF13648">
    <property type="entry name" value="Lipocalin_4"/>
    <property type="match status" value="1"/>
</dbReference>
<proteinExistence type="predicted"/>
<accession>A0A2P8C5C4</accession>
<gene>
    <name evidence="2" type="ORF">CLV93_1224</name>
</gene>
<protein>
    <submittedName>
        <fullName evidence="2">Lipocalin-like protein</fullName>
    </submittedName>
</protein>
<evidence type="ECO:0000259" key="1">
    <source>
        <dbReference type="Pfam" id="PF13648"/>
    </source>
</evidence>
<dbReference type="AlphaFoldDB" id="A0A2P8C5C4"/>
<evidence type="ECO:0000313" key="2">
    <source>
        <dbReference type="EMBL" id="PSK80168.1"/>
    </source>
</evidence>
<organism evidence="2 3">
    <name type="scientific">Prolixibacter denitrificans</name>
    <dbReference type="NCBI Taxonomy" id="1541063"/>
    <lineage>
        <taxon>Bacteria</taxon>
        <taxon>Pseudomonadati</taxon>
        <taxon>Bacteroidota</taxon>
        <taxon>Bacteroidia</taxon>
        <taxon>Marinilabiliales</taxon>
        <taxon>Prolixibacteraceae</taxon>
        <taxon>Prolixibacter</taxon>
    </lineage>
</organism>
<dbReference type="EMBL" id="PYGC01000022">
    <property type="protein sequence ID" value="PSK80168.1"/>
    <property type="molecule type" value="Genomic_DNA"/>
</dbReference>
<reference evidence="2 3" key="1">
    <citation type="submission" date="2018-03" db="EMBL/GenBank/DDBJ databases">
        <title>Genomic Encyclopedia of Archaeal and Bacterial Type Strains, Phase II (KMG-II): from individual species to whole genera.</title>
        <authorList>
            <person name="Goeker M."/>
        </authorList>
    </citation>
    <scope>NUCLEOTIDE SEQUENCE [LARGE SCALE GENOMIC DNA]</scope>
    <source>
        <strain evidence="2 3">DSM 27267</strain>
    </source>
</reference>
<dbReference type="InterPro" id="IPR024311">
    <property type="entry name" value="Lipocalin-like"/>
</dbReference>
<name>A0A2P8C5C4_9BACT</name>
<evidence type="ECO:0000313" key="3">
    <source>
        <dbReference type="Proteomes" id="UP000240621"/>
    </source>
</evidence>